<proteinExistence type="inferred from homology"/>
<feature type="non-terminal residue" evidence="8">
    <location>
        <position position="423"/>
    </location>
</feature>
<evidence type="ECO:0000313" key="9">
    <source>
        <dbReference type="Proteomes" id="UP001215280"/>
    </source>
</evidence>
<dbReference type="InterPro" id="IPR027417">
    <property type="entry name" value="P-loop_NTPase"/>
</dbReference>
<protein>
    <recommendedName>
        <fullName evidence="5">DNA 3'-5' helicase</fullName>
        <ecNumber evidence="5">5.6.2.4</ecNumber>
    </recommendedName>
</protein>
<dbReference type="GO" id="GO:0043138">
    <property type="term" value="F:3'-5' DNA helicase activity"/>
    <property type="evidence" value="ECO:0007669"/>
    <property type="project" value="UniProtKB-EC"/>
</dbReference>
<feature type="non-terminal residue" evidence="8">
    <location>
        <position position="1"/>
    </location>
</feature>
<keyword evidence="3" id="KW-0413">Isomerase</keyword>
<reference evidence="8" key="1">
    <citation type="submission" date="2023-03" db="EMBL/GenBank/DDBJ databases">
        <title>Massive genome expansion in bonnet fungi (Mycena s.s.) driven by repeated elements and novel gene families across ecological guilds.</title>
        <authorList>
            <consortium name="Lawrence Berkeley National Laboratory"/>
            <person name="Harder C.B."/>
            <person name="Miyauchi S."/>
            <person name="Viragh M."/>
            <person name="Kuo A."/>
            <person name="Thoen E."/>
            <person name="Andreopoulos B."/>
            <person name="Lu D."/>
            <person name="Skrede I."/>
            <person name="Drula E."/>
            <person name="Henrissat B."/>
            <person name="Morin E."/>
            <person name="Kohler A."/>
            <person name="Barry K."/>
            <person name="LaButti K."/>
            <person name="Morin E."/>
            <person name="Salamov A."/>
            <person name="Lipzen A."/>
            <person name="Mereny Z."/>
            <person name="Hegedus B."/>
            <person name="Baldrian P."/>
            <person name="Stursova M."/>
            <person name="Weitz H."/>
            <person name="Taylor A."/>
            <person name="Grigoriev I.V."/>
            <person name="Nagy L.G."/>
            <person name="Martin F."/>
            <person name="Kauserud H."/>
        </authorList>
    </citation>
    <scope>NUCLEOTIDE SEQUENCE</scope>
    <source>
        <strain evidence="8">CBHHK188m</strain>
    </source>
</reference>
<dbReference type="PROSITE" id="PS51192">
    <property type="entry name" value="HELICASE_ATP_BIND_1"/>
    <property type="match status" value="1"/>
</dbReference>
<evidence type="ECO:0000259" key="7">
    <source>
        <dbReference type="PROSITE" id="PS51192"/>
    </source>
</evidence>
<comment type="similarity">
    <text evidence="1">Belongs to the helicase family. RecQ subfamily.</text>
</comment>
<dbReference type="PANTHER" id="PTHR13710:SF105">
    <property type="entry name" value="ATP-DEPENDENT DNA HELICASE Q1"/>
    <property type="match status" value="1"/>
</dbReference>
<evidence type="ECO:0000256" key="5">
    <source>
        <dbReference type="ARBA" id="ARBA00034808"/>
    </source>
</evidence>
<dbReference type="Gene3D" id="3.40.50.300">
    <property type="entry name" value="P-loop containing nucleotide triphosphate hydrolases"/>
    <property type="match status" value="3"/>
</dbReference>
<dbReference type="GO" id="GO:0003677">
    <property type="term" value="F:DNA binding"/>
    <property type="evidence" value="ECO:0007669"/>
    <property type="project" value="UniProtKB-KW"/>
</dbReference>
<dbReference type="SUPFAM" id="SSF52540">
    <property type="entry name" value="P-loop containing nucleoside triphosphate hydrolases"/>
    <property type="match status" value="2"/>
</dbReference>
<dbReference type="GO" id="GO:0005524">
    <property type="term" value="F:ATP binding"/>
    <property type="evidence" value="ECO:0007669"/>
    <property type="project" value="InterPro"/>
</dbReference>
<organism evidence="8 9">
    <name type="scientific">Mycena maculata</name>
    <dbReference type="NCBI Taxonomy" id="230809"/>
    <lineage>
        <taxon>Eukaryota</taxon>
        <taxon>Fungi</taxon>
        <taxon>Dikarya</taxon>
        <taxon>Basidiomycota</taxon>
        <taxon>Agaricomycotina</taxon>
        <taxon>Agaricomycetes</taxon>
        <taxon>Agaricomycetidae</taxon>
        <taxon>Agaricales</taxon>
        <taxon>Marasmiineae</taxon>
        <taxon>Mycenaceae</taxon>
        <taxon>Mycena</taxon>
    </lineage>
</organism>
<dbReference type="EC" id="5.6.2.4" evidence="5"/>
<dbReference type="GO" id="GO:0005737">
    <property type="term" value="C:cytoplasm"/>
    <property type="evidence" value="ECO:0007669"/>
    <property type="project" value="TreeGrafter"/>
</dbReference>
<dbReference type="AlphaFoldDB" id="A0AAD7NBB3"/>
<keyword evidence="9" id="KW-1185">Reference proteome</keyword>
<evidence type="ECO:0000256" key="2">
    <source>
        <dbReference type="ARBA" id="ARBA00023125"/>
    </source>
</evidence>
<dbReference type="InterPro" id="IPR014001">
    <property type="entry name" value="Helicase_ATP-bd"/>
</dbReference>
<feature type="domain" description="Helicase ATP-binding" evidence="7">
    <location>
        <begin position="6"/>
        <end position="138"/>
    </location>
</feature>
<dbReference type="PANTHER" id="PTHR13710">
    <property type="entry name" value="DNA HELICASE RECQ FAMILY MEMBER"/>
    <property type="match status" value="1"/>
</dbReference>
<dbReference type="Pfam" id="PF00270">
    <property type="entry name" value="DEAD"/>
    <property type="match status" value="1"/>
</dbReference>
<dbReference type="InterPro" id="IPR011545">
    <property type="entry name" value="DEAD/DEAH_box_helicase_dom"/>
</dbReference>
<evidence type="ECO:0000256" key="1">
    <source>
        <dbReference type="ARBA" id="ARBA00005446"/>
    </source>
</evidence>
<evidence type="ECO:0000313" key="8">
    <source>
        <dbReference type="EMBL" id="KAJ7753109.1"/>
    </source>
</evidence>
<dbReference type="CDD" id="cd18785">
    <property type="entry name" value="SF2_C"/>
    <property type="match status" value="1"/>
</dbReference>
<dbReference type="GO" id="GO:0005694">
    <property type="term" value="C:chromosome"/>
    <property type="evidence" value="ECO:0007669"/>
    <property type="project" value="TreeGrafter"/>
</dbReference>
<name>A0AAD7NBB3_9AGAR</name>
<comment type="catalytic activity">
    <reaction evidence="4">
        <text>Couples ATP hydrolysis with the unwinding of duplex DNA by translocating in the 3'-5' direction.</text>
        <dbReference type="EC" id="5.6.2.4"/>
    </reaction>
</comment>
<evidence type="ECO:0000256" key="4">
    <source>
        <dbReference type="ARBA" id="ARBA00034617"/>
    </source>
</evidence>
<evidence type="ECO:0000256" key="6">
    <source>
        <dbReference type="SAM" id="MobiDB-lite"/>
    </source>
</evidence>
<dbReference type="Proteomes" id="UP001215280">
    <property type="component" value="Unassembled WGS sequence"/>
</dbReference>
<evidence type="ECO:0000256" key="3">
    <source>
        <dbReference type="ARBA" id="ARBA00023235"/>
    </source>
</evidence>
<keyword evidence="2" id="KW-0238">DNA-binding</keyword>
<dbReference type="EMBL" id="JARJLG010000072">
    <property type="protein sequence ID" value="KAJ7753109.1"/>
    <property type="molecule type" value="Genomic_DNA"/>
</dbReference>
<dbReference type="GO" id="GO:0006281">
    <property type="term" value="P:DNA repair"/>
    <property type="evidence" value="ECO:0007669"/>
    <property type="project" value="TreeGrafter"/>
</dbReference>
<dbReference type="GO" id="GO:0006310">
    <property type="term" value="P:DNA recombination"/>
    <property type="evidence" value="ECO:0007669"/>
    <property type="project" value="TreeGrafter"/>
</dbReference>
<feature type="compositionally biased region" description="Basic residues" evidence="6">
    <location>
        <begin position="322"/>
        <end position="335"/>
    </location>
</feature>
<feature type="compositionally biased region" description="Low complexity" evidence="6">
    <location>
        <begin position="298"/>
        <end position="312"/>
    </location>
</feature>
<feature type="region of interest" description="Disordered" evidence="6">
    <location>
        <begin position="290"/>
        <end position="336"/>
    </location>
</feature>
<dbReference type="GO" id="GO:0009378">
    <property type="term" value="F:four-way junction helicase activity"/>
    <property type="evidence" value="ECO:0007669"/>
    <property type="project" value="TreeGrafter"/>
</dbReference>
<gene>
    <name evidence="8" type="ORF">DFH07DRAFT_683723</name>
</gene>
<sequence length="423" mass="46562">WQLDVSEVFLLGLDVVAIARMGAGKTMPFMMPLLLHRDKYSLVISPLKVLQEDQAKRFEKMGLKAVAVNGDTYSRDLQKGLSSHCTSQWGRDFRPHYALLDRLRVLLPAGSPILATSATSSPAALKDICLSLDLDLDEAFFINLGNDHPNITPSVIKMNSAKDYAAINAHLPKLADVRSAVDLPKGLVFTNTGANIPDIELIIQFGVPGSLPIWVQCAGRAGRSPELQARAILLIEKSMFQRKKKRKRKGKAKGEADSGSSLESEDEGGAAAVPKSAGGFYALDTAAPVQPQERPMTPDQSSPPSSAHSTPSKNTNANGKRPIVRRNGPKTRRKDHLQTARAALERWRLGVLLERYQKSSIREAAIMPDPVLTALASHRIDSPDTLKELSPSWMLARWHGEEILEILRRVDEGVRVEKEREKL</sequence>
<feature type="region of interest" description="Disordered" evidence="6">
    <location>
        <begin position="243"/>
        <end position="273"/>
    </location>
</feature>
<accession>A0AAD7NBB3</accession>
<comment type="caution">
    <text evidence="8">The sequence shown here is derived from an EMBL/GenBank/DDBJ whole genome shotgun (WGS) entry which is preliminary data.</text>
</comment>